<evidence type="ECO:0000313" key="1">
    <source>
        <dbReference type="EMBL" id="CAM9693870.1"/>
    </source>
</evidence>
<accession>A0AC59YHA0</accession>
<name>A0AC59YHA0_RANTA</name>
<proteinExistence type="predicted"/>
<protein>
    <submittedName>
        <fullName evidence="1">Uncharacterized protein</fullName>
    </submittedName>
</protein>
<reference evidence="1" key="1">
    <citation type="submission" date="2023-05" db="EMBL/GenBank/DDBJ databases">
        <authorList>
            <consortium name="ELIXIR-Norway"/>
        </authorList>
    </citation>
    <scope>NUCLEOTIDE SEQUENCE</scope>
</reference>
<dbReference type="Proteomes" id="UP001162501">
    <property type="component" value="Chromosome 15"/>
</dbReference>
<organism evidence="1 2">
    <name type="scientific">Rangifer tarandus platyrhynchus</name>
    <name type="common">Svalbard reindeer</name>
    <dbReference type="NCBI Taxonomy" id="3082113"/>
    <lineage>
        <taxon>Eukaryota</taxon>
        <taxon>Metazoa</taxon>
        <taxon>Chordata</taxon>
        <taxon>Craniata</taxon>
        <taxon>Vertebrata</taxon>
        <taxon>Euteleostomi</taxon>
        <taxon>Mammalia</taxon>
        <taxon>Eutheria</taxon>
        <taxon>Laurasiatheria</taxon>
        <taxon>Artiodactyla</taxon>
        <taxon>Ruminantia</taxon>
        <taxon>Pecora</taxon>
        <taxon>Cervidae</taxon>
        <taxon>Odocoileinae</taxon>
        <taxon>Rangifer</taxon>
    </lineage>
</organism>
<sequence>MLGCGDTATERAGVAPASWHLELRRAGVHTLNEPRRSGDVLTPSGRGLNEDAKCREDGNVSEIRASRISAGHLAFRVLFSLPSSWHPLGGGGGSPQGAGVTPMRPRQKVPTWGVGSAAEPPQPHPPSFWGSREVAGLGAAGEGRAAVALCSAACRAD</sequence>
<gene>
    <name evidence="1" type="ORF">MRATA1EN22A_LOCUS6127</name>
</gene>
<evidence type="ECO:0000313" key="2">
    <source>
        <dbReference type="Proteomes" id="UP001162501"/>
    </source>
</evidence>
<reference evidence="1" key="2">
    <citation type="submission" date="2025-03" db="EMBL/GenBank/DDBJ databases">
        <authorList>
            <consortium name="ELIXIR-Norway"/>
            <consortium name="Elixir Norway"/>
        </authorList>
    </citation>
    <scope>NUCLEOTIDE SEQUENCE</scope>
</reference>
<dbReference type="EMBL" id="OX596099">
    <property type="protein sequence ID" value="CAM9693870.1"/>
    <property type="molecule type" value="Genomic_DNA"/>
</dbReference>